<dbReference type="GO" id="GO:0008270">
    <property type="term" value="F:zinc ion binding"/>
    <property type="evidence" value="ECO:0007669"/>
    <property type="project" value="UniProtKB-KW"/>
</dbReference>
<evidence type="ECO:0000256" key="3">
    <source>
        <dbReference type="ARBA" id="ARBA00022771"/>
    </source>
</evidence>
<keyword evidence="4" id="KW-0862">Zinc</keyword>
<feature type="region of interest" description="Disordered" evidence="6">
    <location>
        <begin position="1"/>
        <end position="21"/>
    </location>
</feature>
<dbReference type="SUPFAM" id="SSF57716">
    <property type="entry name" value="Glucocorticoid receptor-like (DNA-binding domain)"/>
    <property type="match status" value="1"/>
</dbReference>
<evidence type="ECO:0000313" key="9">
    <source>
        <dbReference type="Proteomes" id="UP000053257"/>
    </source>
</evidence>
<name>A0A0C3P1G1_PHLG1</name>
<dbReference type="EMBL" id="KN840445">
    <property type="protein sequence ID" value="KIP11654.1"/>
    <property type="molecule type" value="Genomic_DNA"/>
</dbReference>
<gene>
    <name evidence="8" type="ORF">PHLGIDRAFT_114496</name>
</gene>
<dbReference type="Pfam" id="PF00645">
    <property type="entry name" value="zf-PARP"/>
    <property type="match status" value="1"/>
</dbReference>
<reference evidence="8 9" key="1">
    <citation type="journal article" date="2014" name="PLoS Genet.">
        <title>Analysis of the Phlebiopsis gigantea genome, transcriptome and secretome provides insight into its pioneer colonization strategies of wood.</title>
        <authorList>
            <person name="Hori C."/>
            <person name="Ishida T."/>
            <person name="Igarashi K."/>
            <person name="Samejima M."/>
            <person name="Suzuki H."/>
            <person name="Master E."/>
            <person name="Ferreira P."/>
            <person name="Ruiz-Duenas F.J."/>
            <person name="Held B."/>
            <person name="Canessa P."/>
            <person name="Larrondo L.F."/>
            <person name="Schmoll M."/>
            <person name="Druzhinina I.S."/>
            <person name="Kubicek C.P."/>
            <person name="Gaskell J.A."/>
            <person name="Kersten P."/>
            <person name="St John F."/>
            <person name="Glasner J."/>
            <person name="Sabat G."/>
            <person name="Splinter BonDurant S."/>
            <person name="Syed K."/>
            <person name="Yadav J."/>
            <person name="Mgbeahuruike A.C."/>
            <person name="Kovalchuk A."/>
            <person name="Asiegbu F.O."/>
            <person name="Lackner G."/>
            <person name="Hoffmeister D."/>
            <person name="Rencoret J."/>
            <person name="Gutierrez A."/>
            <person name="Sun H."/>
            <person name="Lindquist E."/>
            <person name="Barry K."/>
            <person name="Riley R."/>
            <person name="Grigoriev I.V."/>
            <person name="Henrissat B."/>
            <person name="Kues U."/>
            <person name="Berka R.M."/>
            <person name="Martinez A.T."/>
            <person name="Covert S.F."/>
            <person name="Blanchette R.A."/>
            <person name="Cullen D."/>
        </authorList>
    </citation>
    <scope>NUCLEOTIDE SEQUENCE [LARGE SCALE GENOMIC DNA]</scope>
    <source>
        <strain evidence="8 9">11061_1 CR5-6</strain>
    </source>
</reference>
<evidence type="ECO:0000256" key="2">
    <source>
        <dbReference type="ARBA" id="ARBA00022723"/>
    </source>
</evidence>
<keyword evidence="3" id="KW-0863">Zinc-finger</keyword>
<evidence type="ECO:0000313" key="8">
    <source>
        <dbReference type="EMBL" id="KIP11654.1"/>
    </source>
</evidence>
<dbReference type="GO" id="GO:0005634">
    <property type="term" value="C:nucleus"/>
    <property type="evidence" value="ECO:0007669"/>
    <property type="project" value="UniProtKB-SubCell"/>
</dbReference>
<evidence type="ECO:0000259" key="7">
    <source>
        <dbReference type="PROSITE" id="PS50064"/>
    </source>
</evidence>
<dbReference type="AlphaFoldDB" id="A0A0C3P1G1"/>
<dbReference type="SMART" id="SM01336">
    <property type="entry name" value="zf-PARP"/>
    <property type="match status" value="1"/>
</dbReference>
<dbReference type="STRING" id="745531.A0A0C3P1G1"/>
<accession>A0A0C3P1G1</accession>
<keyword evidence="9" id="KW-1185">Reference proteome</keyword>
<sequence>MSTSHRLEYSKSSKAPCNGAPPCKGTPIELGVLRHGTVSFTEYGETVQWRHWGCVTADILGRLAKTKLERVPGFRELRPEDQARIRIAVGLKRVDPRDVPESARAPAAAAA</sequence>
<dbReference type="PROSITE" id="PS50064">
    <property type="entry name" value="ZF_PARP_2"/>
    <property type="match status" value="1"/>
</dbReference>
<proteinExistence type="predicted"/>
<keyword evidence="5" id="KW-0539">Nucleus</keyword>
<comment type="subcellular location">
    <subcellularLocation>
        <location evidence="1">Nucleus</location>
    </subcellularLocation>
</comment>
<protein>
    <recommendedName>
        <fullName evidence="7">PARP-type domain-containing protein</fullName>
    </recommendedName>
</protein>
<keyword evidence="2" id="KW-0479">Metal-binding</keyword>
<dbReference type="InterPro" id="IPR001510">
    <property type="entry name" value="Znf_PARP"/>
</dbReference>
<dbReference type="OrthoDB" id="429950at2759"/>
<evidence type="ECO:0000256" key="4">
    <source>
        <dbReference type="ARBA" id="ARBA00022833"/>
    </source>
</evidence>
<dbReference type="HOGENOM" id="CLU_150769_0_0_1"/>
<evidence type="ECO:0000256" key="5">
    <source>
        <dbReference type="ARBA" id="ARBA00023242"/>
    </source>
</evidence>
<dbReference type="Gene3D" id="3.30.1740.10">
    <property type="entry name" value="Zinc finger, PARP-type"/>
    <property type="match status" value="1"/>
</dbReference>
<feature type="domain" description="PARP-type" evidence="7">
    <location>
        <begin position="5"/>
        <end position="86"/>
    </location>
</feature>
<evidence type="ECO:0000256" key="1">
    <source>
        <dbReference type="ARBA" id="ARBA00004123"/>
    </source>
</evidence>
<feature type="compositionally biased region" description="Basic and acidic residues" evidence="6">
    <location>
        <begin position="1"/>
        <end position="11"/>
    </location>
</feature>
<dbReference type="Proteomes" id="UP000053257">
    <property type="component" value="Unassembled WGS sequence"/>
</dbReference>
<feature type="non-terminal residue" evidence="8">
    <location>
        <position position="111"/>
    </location>
</feature>
<dbReference type="GO" id="GO:0003677">
    <property type="term" value="F:DNA binding"/>
    <property type="evidence" value="ECO:0007669"/>
    <property type="project" value="InterPro"/>
</dbReference>
<evidence type="ECO:0000256" key="6">
    <source>
        <dbReference type="SAM" id="MobiDB-lite"/>
    </source>
</evidence>
<organism evidence="8 9">
    <name type="scientific">Phlebiopsis gigantea (strain 11061_1 CR5-6)</name>
    <name type="common">White-rot fungus</name>
    <name type="synonym">Peniophora gigantea</name>
    <dbReference type="NCBI Taxonomy" id="745531"/>
    <lineage>
        <taxon>Eukaryota</taxon>
        <taxon>Fungi</taxon>
        <taxon>Dikarya</taxon>
        <taxon>Basidiomycota</taxon>
        <taxon>Agaricomycotina</taxon>
        <taxon>Agaricomycetes</taxon>
        <taxon>Polyporales</taxon>
        <taxon>Phanerochaetaceae</taxon>
        <taxon>Phlebiopsis</taxon>
    </lineage>
</organism>
<dbReference type="InterPro" id="IPR036957">
    <property type="entry name" value="Znf_PARP_sf"/>
</dbReference>